<dbReference type="PANTHER" id="PTHR30151">
    <property type="entry name" value="ALKANE SULFONATE ABC TRANSPORTER-RELATED, MEMBRANE SUBUNIT"/>
    <property type="match status" value="1"/>
</dbReference>
<dbReference type="PROSITE" id="PS50928">
    <property type="entry name" value="ABC_TM1"/>
    <property type="match status" value="1"/>
</dbReference>
<dbReference type="OrthoDB" id="9799271at2"/>
<feature type="transmembrane region" description="Helical" evidence="7">
    <location>
        <begin position="130"/>
        <end position="149"/>
    </location>
</feature>
<reference evidence="9 10" key="1">
    <citation type="submission" date="2018-12" db="EMBL/GenBank/DDBJ databases">
        <title>Mesorhizobium carbonis sp. nov., isolated from coal mine water.</title>
        <authorList>
            <person name="Xin W."/>
            <person name="Xu Z."/>
            <person name="Xiang F."/>
            <person name="Zhang J."/>
            <person name="Xi L."/>
            <person name="Liu J."/>
        </authorList>
    </citation>
    <scope>NUCLEOTIDE SEQUENCE [LARGE SCALE GENOMIC DNA]</scope>
    <source>
        <strain evidence="9 10">B2.3</strain>
    </source>
</reference>
<comment type="subcellular location">
    <subcellularLocation>
        <location evidence="1 7">Cell membrane</location>
        <topology evidence="1 7">Multi-pass membrane protein</topology>
    </subcellularLocation>
</comment>
<dbReference type="RefSeq" id="WP_126701272.1">
    <property type="nucleotide sequence ID" value="NZ_RWKW01000069.1"/>
</dbReference>
<dbReference type="CDD" id="cd06261">
    <property type="entry name" value="TM_PBP2"/>
    <property type="match status" value="1"/>
</dbReference>
<evidence type="ECO:0000313" key="9">
    <source>
        <dbReference type="EMBL" id="RST85022.1"/>
    </source>
</evidence>
<accession>A0A3S0A6M0</accession>
<dbReference type="Gene3D" id="1.10.3720.10">
    <property type="entry name" value="MetI-like"/>
    <property type="match status" value="1"/>
</dbReference>
<dbReference type="EMBL" id="RWKW01000069">
    <property type="protein sequence ID" value="RST85022.1"/>
    <property type="molecule type" value="Genomic_DNA"/>
</dbReference>
<dbReference type="AlphaFoldDB" id="A0A3S0A6M0"/>
<keyword evidence="10" id="KW-1185">Reference proteome</keyword>
<dbReference type="Proteomes" id="UP000278398">
    <property type="component" value="Unassembled WGS sequence"/>
</dbReference>
<evidence type="ECO:0000256" key="3">
    <source>
        <dbReference type="ARBA" id="ARBA00022475"/>
    </source>
</evidence>
<protein>
    <submittedName>
        <fullName evidence="9">ABC transporter permease</fullName>
    </submittedName>
</protein>
<evidence type="ECO:0000313" key="10">
    <source>
        <dbReference type="Proteomes" id="UP000278398"/>
    </source>
</evidence>
<evidence type="ECO:0000259" key="8">
    <source>
        <dbReference type="PROSITE" id="PS50928"/>
    </source>
</evidence>
<feature type="transmembrane region" description="Helical" evidence="7">
    <location>
        <begin position="98"/>
        <end position="124"/>
    </location>
</feature>
<keyword evidence="2 7" id="KW-0813">Transport</keyword>
<dbReference type="PANTHER" id="PTHR30151:SF20">
    <property type="entry name" value="ABC TRANSPORTER PERMEASE PROTEIN HI_0355-RELATED"/>
    <property type="match status" value="1"/>
</dbReference>
<dbReference type="InterPro" id="IPR000515">
    <property type="entry name" value="MetI-like"/>
</dbReference>
<feature type="transmembrane region" description="Helical" evidence="7">
    <location>
        <begin position="224"/>
        <end position="247"/>
    </location>
</feature>
<dbReference type="GO" id="GO:0055085">
    <property type="term" value="P:transmembrane transport"/>
    <property type="evidence" value="ECO:0007669"/>
    <property type="project" value="InterPro"/>
</dbReference>
<dbReference type="InterPro" id="IPR035906">
    <property type="entry name" value="MetI-like_sf"/>
</dbReference>
<sequence>MRNRQKALNPRVVLVQQLAFLILLIGAWQFVSGRLIPPFYISNPLDIAGVIWKWLADGSIWVHVRSTIVTLFMGYLVGAALGIGLGLALGLSPRTERIVAPFIAALYGLPKVALLPLFVIFFGIGLVSKVALVASVVIFLLFYATLAGVRDIDRDMIDGLRLMGASGEEITRKVRMPAILPWLYTGLRTSLGYALTTTVVSEALSSNRGLGFLIEYSASQFHSAGVFAAVVVLLVLSSAIMVPLGMLERRSKPTRLSH</sequence>
<comment type="similarity">
    <text evidence="7">Belongs to the binding-protein-dependent transport system permease family.</text>
</comment>
<comment type="caution">
    <text evidence="9">The sequence shown here is derived from an EMBL/GenBank/DDBJ whole genome shotgun (WGS) entry which is preliminary data.</text>
</comment>
<keyword evidence="4 7" id="KW-0812">Transmembrane</keyword>
<feature type="domain" description="ABC transmembrane type-1" evidence="8">
    <location>
        <begin position="64"/>
        <end position="245"/>
    </location>
</feature>
<dbReference type="GO" id="GO:0005886">
    <property type="term" value="C:plasma membrane"/>
    <property type="evidence" value="ECO:0007669"/>
    <property type="project" value="UniProtKB-SubCell"/>
</dbReference>
<dbReference type="Pfam" id="PF00528">
    <property type="entry name" value="BPD_transp_1"/>
    <property type="match status" value="1"/>
</dbReference>
<keyword evidence="5 7" id="KW-1133">Transmembrane helix</keyword>
<feature type="transmembrane region" description="Helical" evidence="7">
    <location>
        <begin position="68"/>
        <end position="91"/>
    </location>
</feature>
<evidence type="ECO:0000256" key="7">
    <source>
        <dbReference type="RuleBase" id="RU363032"/>
    </source>
</evidence>
<dbReference type="SUPFAM" id="SSF161098">
    <property type="entry name" value="MetI-like"/>
    <property type="match status" value="1"/>
</dbReference>
<feature type="transmembrane region" description="Helical" evidence="7">
    <location>
        <begin position="182"/>
        <end position="204"/>
    </location>
</feature>
<evidence type="ECO:0000256" key="2">
    <source>
        <dbReference type="ARBA" id="ARBA00022448"/>
    </source>
</evidence>
<evidence type="ECO:0000256" key="4">
    <source>
        <dbReference type="ARBA" id="ARBA00022692"/>
    </source>
</evidence>
<organism evidence="9 10">
    <name type="scientific">Aquibium carbonis</name>
    <dbReference type="NCBI Taxonomy" id="2495581"/>
    <lineage>
        <taxon>Bacteria</taxon>
        <taxon>Pseudomonadati</taxon>
        <taxon>Pseudomonadota</taxon>
        <taxon>Alphaproteobacteria</taxon>
        <taxon>Hyphomicrobiales</taxon>
        <taxon>Phyllobacteriaceae</taxon>
        <taxon>Aquibium</taxon>
    </lineage>
</organism>
<gene>
    <name evidence="9" type="ORF">EJC49_17745</name>
</gene>
<evidence type="ECO:0000256" key="5">
    <source>
        <dbReference type="ARBA" id="ARBA00022989"/>
    </source>
</evidence>
<proteinExistence type="inferred from homology"/>
<evidence type="ECO:0000256" key="1">
    <source>
        <dbReference type="ARBA" id="ARBA00004651"/>
    </source>
</evidence>
<feature type="transmembrane region" description="Helical" evidence="7">
    <location>
        <begin position="12"/>
        <end position="31"/>
    </location>
</feature>
<evidence type="ECO:0000256" key="6">
    <source>
        <dbReference type="ARBA" id="ARBA00023136"/>
    </source>
</evidence>
<keyword evidence="3" id="KW-1003">Cell membrane</keyword>
<name>A0A3S0A6M0_9HYPH</name>
<keyword evidence="6 7" id="KW-0472">Membrane</keyword>